<evidence type="ECO:0000313" key="2">
    <source>
        <dbReference type="EMBL" id="CAB4162057.1"/>
    </source>
</evidence>
<keyword evidence="1" id="KW-1133">Transmembrane helix</keyword>
<protein>
    <submittedName>
        <fullName evidence="2">Uncharacterized protein</fullName>
    </submittedName>
</protein>
<accession>A0A6J5NSQ9</accession>
<keyword evidence="1" id="KW-0472">Membrane</keyword>
<organism evidence="2">
    <name type="scientific">uncultured Caudovirales phage</name>
    <dbReference type="NCBI Taxonomy" id="2100421"/>
    <lineage>
        <taxon>Viruses</taxon>
        <taxon>Duplodnaviria</taxon>
        <taxon>Heunggongvirae</taxon>
        <taxon>Uroviricota</taxon>
        <taxon>Caudoviricetes</taxon>
        <taxon>Peduoviridae</taxon>
        <taxon>Maltschvirus</taxon>
        <taxon>Maltschvirus maltsch</taxon>
    </lineage>
</organism>
<feature type="transmembrane region" description="Helical" evidence="1">
    <location>
        <begin position="118"/>
        <end position="137"/>
    </location>
</feature>
<dbReference type="EMBL" id="LR796732">
    <property type="protein sequence ID" value="CAB4162057.1"/>
    <property type="molecule type" value="Genomic_DNA"/>
</dbReference>
<reference evidence="2" key="1">
    <citation type="submission" date="2020-04" db="EMBL/GenBank/DDBJ databases">
        <authorList>
            <person name="Chiriac C."/>
            <person name="Salcher M."/>
            <person name="Ghai R."/>
            <person name="Kavagutti S V."/>
        </authorList>
    </citation>
    <scope>NUCLEOTIDE SEQUENCE</scope>
</reference>
<name>A0A6J5NSQ9_9CAUD</name>
<proteinExistence type="predicted"/>
<gene>
    <name evidence="2" type="ORF">UFOVP793_15</name>
</gene>
<sequence length="174" mass="19856">MVMCTMSRVAKVVLDRSQEITAHRVGLERTITRNAEIQDASNFGQKYVNWHELVWQESEAAAAEIAVANYFGDYGFIPSIDNAHDTADVGENIEVKWTKHTNGHLILQNRGPGRPNDVAVLVTGFSPVYVLLGWMPVHMAKQPRYKHPHQNNYWVPRSSLFEMQYLKRSNYGDV</sequence>
<evidence type="ECO:0000256" key="1">
    <source>
        <dbReference type="SAM" id="Phobius"/>
    </source>
</evidence>
<keyword evidence="1" id="KW-0812">Transmembrane</keyword>